<dbReference type="AlphaFoldDB" id="A0A6L2KSN7"/>
<proteinExistence type="predicted"/>
<dbReference type="EMBL" id="BKCJ010003037">
    <property type="protein sequence ID" value="GEU52581.1"/>
    <property type="molecule type" value="Genomic_DNA"/>
</dbReference>
<reference evidence="2" key="1">
    <citation type="journal article" date="2019" name="Sci. Rep.">
        <title>Draft genome of Tanacetum cinerariifolium, the natural source of mosquito coil.</title>
        <authorList>
            <person name="Yamashiro T."/>
            <person name="Shiraishi A."/>
            <person name="Satake H."/>
            <person name="Nakayama K."/>
        </authorList>
    </citation>
    <scope>NUCLEOTIDE SEQUENCE</scope>
</reference>
<comment type="caution">
    <text evidence="2">The sequence shown here is derived from an EMBL/GenBank/DDBJ whole genome shotgun (WGS) entry which is preliminary data.</text>
</comment>
<accession>A0A6L2KSN7</accession>
<evidence type="ECO:0000256" key="1">
    <source>
        <dbReference type="SAM" id="MobiDB-lite"/>
    </source>
</evidence>
<name>A0A6L2KSN7_TANCI</name>
<evidence type="ECO:0008006" key="3">
    <source>
        <dbReference type="Google" id="ProtNLM"/>
    </source>
</evidence>
<evidence type="ECO:0000313" key="2">
    <source>
        <dbReference type="EMBL" id="GEU52581.1"/>
    </source>
</evidence>
<feature type="region of interest" description="Disordered" evidence="1">
    <location>
        <begin position="141"/>
        <end position="168"/>
    </location>
</feature>
<gene>
    <name evidence="2" type="ORF">Tci_024559</name>
</gene>
<protein>
    <recommendedName>
        <fullName evidence="3">Transposase (Putative), gypsy type</fullName>
    </recommendedName>
</protein>
<organism evidence="2">
    <name type="scientific">Tanacetum cinerariifolium</name>
    <name type="common">Dalmatian daisy</name>
    <name type="synonym">Chrysanthemum cinerariifolium</name>
    <dbReference type="NCBI Taxonomy" id="118510"/>
    <lineage>
        <taxon>Eukaryota</taxon>
        <taxon>Viridiplantae</taxon>
        <taxon>Streptophyta</taxon>
        <taxon>Embryophyta</taxon>
        <taxon>Tracheophyta</taxon>
        <taxon>Spermatophyta</taxon>
        <taxon>Magnoliopsida</taxon>
        <taxon>eudicotyledons</taxon>
        <taxon>Gunneridae</taxon>
        <taxon>Pentapetalae</taxon>
        <taxon>asterids</taxon>
        <taxon>campanulids</taxon>
        <taxon>Asterales</taxon>
        <taxon>Asteraceae</taxon>
        <taxon>Asteroideae</taxon>
        <taxon>Anthemideae</taxon>
        <taxon>Anthemidinae</taxon>
        <taxon>Tanacetum</taxon>
    </lineage>
</organism>
<sequence>MVQKKVEIMMQTAVKITAGYIVRLKFRYLSVLPSSSVVTYASVTLPCMEMDLISFIRTANPTKVRIGERKYDKDKPKLLETIVGRVVLLLPVAPGRSSGELEASVEKIFGEGGSGEQAKQGDSTSGGHGVGIDVVAETSVEDVAPTQLKRQKKRKTKVDDAGEPSHPVKKLRDDYEALGGPTVGGKSQSLIQRLLARAMQNAEVKSGAMPTLPFVSSPVSTTPEREGGDHTELLAGANLPTIGASQRFVISLDSSDHSGVNIAEAEVDSVVRTSMPIITSATTTTPTADHAVIAKEKLVGSSVFVYVPQWNVTNGFCLDDGGSYREMVDEFAPPKFSAYVRGIDHDQLFTKFNVGAARQIFLSAEVRMRAEYHIKEKRMLKAIVEEKDQAVEKSLLDEVIVLNERNTILEKKRNALDVKVTDLQAVVVSKDRELTNSAAQLTSIKSHNDNLTDQALLAILIIAVGCFDDHTDCPRGNPWISLNVLS</sequence>